<evidence type="ECO:0000256" key="2">
    <source>
        <dbReference type="ARBA" id="ARBA00023015"/>
    </source>
</evidence>
<dbReference type="Pfam" id="PF04542">
    <property type="entry name" value="Sigma70_r2"/>
    <property type="match status" value="1"/>
</dbReference>
<keyword evidence="2" id="KW-0805">Transcription regulation</keyword>
<dbReference type="SUPFAM" id="SSF88946">
    <property type="entry name" value="Sigma2 domain of RNA polymerase sigma factors"/>
    <property type="match status" value="1"/>
</dbReference>
<dbReference type="InterPro" id="IPR039425">
    <property type="entry name" value="RNA_pol_sigma-70-like"/>
</dbReference>
<protein>
    <submittedName>
        <fullName evidence="7">RNA polymerase sigma factor</fullName>
    </submittedName>
</protein>
<dbReference type="EMBL" id="CP051774">
    <property type="protein sequence ID" value="QJE97688.1"/>
    <property type="molecule type" value="Genomic_DNA"/>
</dbReference>
<dbReference type="GO" id="GO:0016987">
    <property type="term" value="F:sigma factor activity"/>
    <property type="evidence" value="ECO:0007669"/>
    <property type="project" value="UniProtKB-KW"/>
</dbReference>
<feature type="domain" description="RNA polymerase sigma-70 region 2" evidence="5">
    <location>
        <begin position="27"/>
        <end position="93"/>
    </location>
</feature>
<name>A0A858RMK2_9BACT</name>
<evidence type="ECO:0000313" key="7">
    <source>
        <dbReference type="EMBL" id="QJE97688.1"/>
    </source>
</evidence>
<proteinExistence type="inferred from homology"/>
<accession>A0A858RMK2</accession>
<organism evidence="7 8">
    <name type="scientific">Luteolibacter luteus</name>
    <dbReference type="NCBI Taxonomy" id="2728835"/>
    <lineage>
        <taxon>Bacteria</taxon>
        <taxon>Pseudomonadati</taxon>
        <taxon>Verrucomicrobiota</taxon>
        <taxon>Verrucomicrobiia</taxon>
        <taxon>Verrucomicrobiales</taxon>
        <taxon>Verrucomicrobiaceae</taxon>
        <taxon>Luteolibacter</taxon>
    </lineage>
</organism>
<dbReference type="PANTHER" id="PTHR43133:SF57">
    <property type="entry name" value="RNA POLYMERASE SIGMA-70 FACTOR"/>
    <property type="match status" value="1"/>
</dbReference>
<dbReference type="InterPro" id="IPR007627">
    <property type="entry name" value="RNA_pol_sigma70_r2"/>
</dbReference>
<dbReference type="InterPro" id="IPR036388">
    <property type="entry name" value="WH-like_DNA-bd_sf"/>
</dbReference>
<dbReference type="KEGG" id="luo:HHL09_18510"/>
<evidence type="ECO:0000256" key="3">
    <source>
        <dbReference type="ARBA" id="ARBA00023082"/>
    </source>
</evidence>
<evidence type="ECO:0000256" key="4">
    <source>
        <dbReference type="ARBA" id="ARBA00023163"/>
    </source>
</evidence>
<dbReference type="Proteomes" id="UP000501812">
    <property type="component" value="Chromosome"/>
</dbReference>
<dbReference type="Pfam" id="PF08281">
    <property type="entry name" value="Sigma70_r4_2"/>
    <property type="match status" value="1"/>
</dbReference>
<dbReference type="AlphaFoldDB" id="A0A858RMK2"/>
<evidence type="ECO:0000259" key="5">
    <source>
        <dbReference type="Pfam" id="PF04542"/>
    </source>
</evidence>
<dbReference type="InterPro" id="IPR013249">
    <property type="entry name" value="RNA_pol_sigma70_r4_t2"/>
</dbReference>
<evidence type="ECO:0000256" key="1">
    <source>
        <dbReference type="ARBA" id="ARBA00010641"/>
    </source>
</evidence>
<dbReference type="Gene3D" id="1.10.1740.10">
    <property type="match status" value="1"/>
</dbReference>
<dbReference type="RefSeq" id="WP_169456114.1">
    <property type="nucleotide sequence ID" value="NZ_CP051774.1"/>
</dbReference>
<sequence length="184" mass="21042">MSSLPCPDDSLLAKQAREGSSAAFGTLVYRYHGRVFAFLLTLTRHRQDAEDLTQETFVRAWKKFHRYDSSQPLLPWLFTLARRLSIAALRRSKPLPHDLPQPEPSSENDDALWLWEVAKRELGPDAYSALWLHYREDLPVKNVAKILGKREGAVKVLLHRARKTLAEAAKARPPELPKPIPAFR</sequence>
<keyword evidence="3" id="KW-0731">Sigma factor</keyword>
<dbReference type="PANTHER" id="PTHR43133">
    <property type="entry name" value="RNA POLYMERASE ECF-TYPE SIGMA FACTO"/>
    <property type="match status" value="1"/>
</dbReference>
<comment type="similarity">
    <text evidence="1">Belongs to the sigma-70 factor family. ECF subfamily.</text>
</comment>
<dbReference type="GO" id="GO:0006352">
    <property type="term" value="P:DNA-templated transcription initiation"/>
    <property type="evidence" value="ECO:0007669"/>
    <property type="project" value="InterPro"/>
</dbReference>
<keyword evidence="4" id="KW-0804">Transcription</keyword>
<gene>
    <name evidence="7" type="ORF">HHL09_18510</name>
</gene>
<dbReference type="Gene3D" id="1.10.10.10">
    <property type="entry name" value="Winged helix-like DNA-binding domain superfamily/Winged helix DNA-binding domain"/>
    <property type="match status" value="1"/>
</dbReference>
<reference evidence="7 8" key="1">
    <citation type="submission" date="2020-04" db="EMBL/GenBank/DDBJ databases">
        <title>Luteolibacter sp. G-1-1-1 isolated from soil.</title>
        <authorList>
            <person name="Dahal R.H."/>
        </authorList>
    </citation>
    <scope>NUCLEOTIDE SEQUENCE [LARGE SCALE GENOMIC DNA]</scope>
    <source>
        <strain evidence="7 8">G-1-1-1</strain>
    </source>
</reference>
<feature type="domain" description="RNA polymerase sigma factor 70 region 4 type 2" evidence="6">
    <location>
        <begin position="121"/>
        <end position="165"/>
    </location>
</feature>
<dbReference type="InterPro" id="IPR013325">
    <property type="entry name" value="RNA_pol_sigma_r2"/>
</dbReference>
<dbReference type="GO" id="GO:0003677">
    <property type="term" value="F:DNA binding"/>
    <property type="evidence" value="ECO:0007669"/>
    <property type="project" value="InterPro"/>
</dbReference>
<dbReference type="NCBIfam" id="TIGR02937">
    <property type="entry name" value="sigma70-ECF"/>
    <property type="match status" value="1"/>
</dbReference>
<dbReference type="SUPFAM" id="SSF88659">
    <property type="entry name" value="Sigma3 and sigma4 domains of RNA polymerase sigma factors"/>
    <property type="match status" value="1"/>
</dbReference>
<keyword evidence="8" id="KW-1185">Reference proteome</keyword>
<dbReference type="InterPro" id="IPR013324">
    <property type="entry name" value="RNA_pol_sigma_r3/r4-like"/>
</dbReference>
<dbReference type="InterPro" id="IPR014284">
    <property type="entry name" value="RNA_pol_sigma-70_dom"/>
</dbReference>
<evidence type="ECO:0000313" key="8">
    <source>
        <dbReference type="Proteomes" id="UP000501812"/>
    </source>
</evidence>
<evidence type="ECO:0000259" key="6">
    <source>
        <dbReference type="Pfam" id="PF08281"/>
    </source>
</evidence>